<protein>
    <submittedName>
        <fullName evidence="3">Uncharacterized protein</fullName>
    </submittedName>
</protein>
<evidence type="ECO:0000256" key="2">
    <source>
        <dbReference type="SAM" id="Phobius"/>
    </source>
</evidence>
<keyword evidence="4" id="KW-1185">Reference proteome</keyword>
<accession>A0A4E0QYL6</accession>
<feature type="compositionally biased region" description="Polar residues" evidence="1">
    <location>
        <begin position="289"/>
        <end position="302"/>
    </location>
</feature>
<dbReference type="EMBL" id="JXXN02005219">
    <property type="protein sequence ID" value="THD20053.1"/>
    <property type="molecule type" value="Genomic_DNA"/>
</dbReference>
<evidence type="ECO:0000313" key="3">
    <source>
        <dbReference type="EMBL" id="THD20053.1"/>
    </source>
</evidence>
<evidence type="ECO:0000313" key="4">
    <source>
        <dbReference type="Proteomes" id="UP000230066"/>
    </source>
</evidence>
<evidence type="ECO:0000256" key="1">
    <source>
        <dbReference type="SAM" id="MobiDB-lite"/>
    </source>
</evidence>
<feature type="region of interest" description="Disordered" evidence="1">
    <location>
        <begin position="266"/>
        <end position="302"/>
    </location>
</feature>
<gene>
    <name evidence="3" type="ORF">D915_009108</name>
</gene>
<sequence>MANERTTHLQMGKPWQSGTIIAILLSVSWVTIGMNTSDFGVMKITRPWEEENEGLSNTTTSLPPEEYFWLDMVGHFVILDKWVFYEPTVSDMSTSEYVLKQEIICAAVTAVMYVAVSELSTAFENCTVRITEGNEHDAANGLPYALVHVRIRIEPVDRTNEMLSSIIFEMYHAAKNHVARGTQFRDDAIVSISKEKVQRTSEITAALMTTETISSSDKVTSTDMKMEEASGKKDKTENLTKQRNATNWQTVIDTVHSIGINVTTDSTTTFPTMESSDTSEEKTKTTATGLKSTEPISIPHTSNHAELRPSESNFTFVTKARESQSSTTSTVEFAGIDSSVSLRRNTTPEGNMRTVAMAVTLIFSASIVVVWIAVICFVRFT</sequence>
<proteinExistence type="predicted"/>
<keyword evidence="2" id="KW-1133">Transmembrane helix</keyword>
<keyword evidence="2" id="KW-0472">Membrane</keyword>
<feature type="transmembrane region" description="Helical" evidence="2">
    <location>
        <begin position="15"/>
        <end position="34"/>
    </location>
</feature>
<comment type="caution">
    <text evidence="3">The sequence shown here is derived from an EMBL/GenBank/DDBJ whole genome shotgun (WGS) entry which is preliminary data.</text>
</comment>
<keyword evidence="2" id="KW-0812">Transmembrane</keyword>
<organism evidence="3 4">
    <name type="scientific">Fasciola hepatica</name>
    <name type="common">Liver fluke</name>
    <dbReference type="NCBI Taxonomy" id="6192"/>
    <lineage>
        <taxon>Eukaryota</taxon>
        <taxon>Metazoa</taxon>
        <taxon>Spiralia</taxon>
        <taxon>Lophotrochozoa</taxon>
        <taxon>Platyhelminthes</taxon>
        <taxon>Trematoda</taxon>
        <taxon>Digenea</taxon>
        <taxon>Plagiorchiida</taxon>
        <taxon>Echinostomata</taxon>
        <taxon>Echinostomatoidea</taxon>
        <taxon>Fasciolidae</taxon>
        <taxon>Fasciola</taxon>
    </lineage>
</organism>
<name>A0A4E0QYL6_FASHE</name>
<dbReference type="AlphaFoldDB" id="A0A4E0QYL6"/>
<feature type="transmembrane region" description="Helical" evidence="2">
    <location>
        <begin position="354"/>
        <end position="380"/>
    </location>
</feature>
<dbReference type="Proteomes" id="UP000230066">
    <property type="component" value="Unassembled WGS sequence"/>
</dbReference>
<reference evidence="3" key="1">
    <citation type="submission" date="2019-03" db="EMBL/GenBank/DDBJ databases">
        <title>Improved annotation for the trematode Fasciola hepatica.</title>
        <authorList>
            <person name="Choi Y.-J."/>
            <person name="Martin J."/>
            <person name="Mitreva M."/>
        </authorList>
    </citation>
    <scope>NUCLEOTIDE SEQUENCE [LARGE SCALE GENOMIC DNA]</scope>
</reference>